<reference evidence="3" key="1">
    <citation type="submission" date="2021-07" db="EMBL/GenBank/DDBJ databases">
        <authorList>
            <person name="Durling M."/>
        </authorList>
    </citation>
    <scope>NUCLEOTIDE SEQUENCE</scope>
</reference>
<organism evidence="3 4">
    <name type="scientific">Hymenoscyphus fraxineus</name>
    <dbReference type="NCBI Taxonomy" id="746836"/>
    <lineage>
        <taxon>Eukaryota</taxon>
        <taxon>Fungi</taxon>
        <taxon>Dikarya</taxon>
        <taxon>Ascomycota</taxon>
        <taxon>Pezizomycotina</taxon>
        <taxon>Leotiomycetes</taxon>
        <taxon>Helotiales</taxon>
        <taxon>Helotiaceae</taxon>
        <taxon>Hymenoscyphus</taxon>
    </lineage>
</organism>
<dbReference type="InterPro" id="IPR051209">
    <property type="entry name" value="FAD-bind_Monooxygenase_sf"/>
</dbReference>
<evidence type="ECO:0000256" key="2">
    <source>
        <dbReference type="SAM" id="MobiDB-lite"/>
    </source>
</evidence>
<evidence type="ECO:0000256" key="1">
    <source>
        <dbReference type="ARBA" id="ARBA00010139"/>
    </source>
</evidence>
<dbReference type="PANTHER" id="PTHR42877">
    <property type="entry name" value="L-ORNITHINE N(5)-MONOOXYGENASE-RELATED"/>
    <property type="match status" value="1"/>
</dbReference>
<comment type="similarity">
    <text evidence="1">Belongs to the FAD-binding monooxygenase family.</text>
</comment>
<evidence type="ECO:0008006" key="5">
    <source>
        <dbReference type="Google" id="ProtNLM"/>
    </source>
</evidence>
<dbReference type="Proteomes" id="UP000696280">
    <property type="component" value="Unassembled WGS sequence"/>
</dbReference>
<dbReference type="AlphaFoldDB" id="A0A9N9KQW4"/>
<evidence type="ECO:0000313" key="3">
    <source>
        <dbReference type="EMBL" id="CAG8951393.1"/>
    </source>
</evidence>
<name>A0A9N9KQW4_9HELO</name>
<sequence length="624" mass="70795">MSSTSEPVRGVKRKTLHSETGDASESHVFKMAPSAMPDPNERTSNGTNGAAHPHSNGTEDECYKILPQYHSQATKLRVACVGAGASGLCVAYKMERMLEAGSWELTLFEKNPHFGGTWYENTYPGVACDIPSHLYTFSWDPNPKWSHYFAYGPEIQAYFENFAERHGSRKYMKLNSKVVEAIWDEAAGTYTITLENTDTGERWNDWCHVLINGSGILNNWKWPDIEGIHDFKGKLMHSAKWDHSVDFKNKSIGVIGTGSTSVQLVPELQPEVRHMDVFMRSPTWISPPFGGGVLNELKNGVDDPGLRQYTFTEADKKKFSEDPDYLLQFRKKIEAEINSLFGMYQQGSDSSNEFREVIRKEMNKRIGPGNEELKDFIIPNWSPGCRRISPGDGYLEALVQPNVQPVFSGIKKVVADGIVTEDGVLHEMDVLVCATGFKVAFRPAFKVVNGDGTTLDDDWGKGPNLYLGLSAPRFPNFYTIVGPGATWSNGTLLPSIETSVEYAVKMMRKIQKEHIKSLDVKQEALDDIYAHFDEFHKTTVWQEECRSWFKDGKIKNRIYLWPGSTIHFLKTIKEPRFEDYNIRYRYKNRFAFLGNGEVKANTKKGDYKGLSTYVRNSDHEWSIE</sequence>
<protein>
    <recommendedName>
        <fullName evidence="5">FAD/NAD(P)-binding domain-containing protein</fullName>
    </recommendedName>
</protein>
<gene>
    <name evidence="3" type="ORF">HYFRA_00007305</name>
</gene>
<dbReference type="Pfam" id="PF13450">
    <property type="entry name" value="NAD_binding_8"/>
    <property type="match status" value="1"/>
</dbReference>
<dbReference type="PANTHER" id="PTHR42877:SF8">
    <property type="entry name" value="MONOOXYGENASE"/>
    <property type="match status" value="1"/>
</dbReference>
<dbReference type="OrthoDB" id="74360at2759"/>
<feature type="region of interest" description="Disordered" evidence="2">
    <location>
        <begin position="1"/>
        <end position="56"/>
    </location>
</feature>
<dbReference type="Gene3D" id="3.50.50.60">
    <property type="entry name" value="FAD/NAD(P)-binding domain"/>
    <property type="match status" value="2"/>
</dbReference>
<accession>A0A9N9KQW4</accession>
<keyword evidence="4" id="KW-1185">Reference proteome</keyword>
<dbReference type="EMBL" id="CAJVRL010000043">
    <property type="protein sequence ID" value="CAG8951393.1"/>
    <property type="molecule type" value="Genomic_DNA"/>
</dbReference>
<dbReference type="SUPFAM" id="SSF51905">
    <property type="entry name" value="FAD/NAD(P)-binding domain"/>
    <property type="match status" value="3"/>
</dbReference>
<proteinExistence type="inferred from homology"/>
<feature type="compositionally biased region" description="Basic and acidic residues" evidence="2">
    <location>
        <begin position="16"/>
        <end position="28"/>
    </location>
</feature>
<comment type="caution">
    <text evidence="3">The sequence shown here is derived from an EMBL/GenBank/DDBJ whole genome shotgun (WGS) entry which is preliminary data.</text>
</comment>
<evidence type="ECO:0000313" key="4">
    <source>
        <dbReference type="Proteomes" id="UP000696280"/>
    </source>
</evidence>
<dbReference type="InterPro" id="IPR036188">
    <property type="entry name" value="FAD/NAD-bd_sf"/>
</dbReference>